<keyword evidence="5" id="KW-1185">Reference proteome</keyword>
<evidence type="ECO:0000256" key="1">
    <source>
        <dbReference type="PROSITE-ProRule" id="PRU00023"/>
    </source>
</evidence>
<feature type="repeat" description="ANK" evidence="1">
    <location>
        <begin position="184"/>
        <end position="216"/>
    </location>
</feature>
<dbReference type="PANTHER" id="PTHR24127:SF1">
    <property type="entry name" value="ANKYRIN REPEAT AND EF-HAND DOMAIN-CONTAINING PROTEIN 1"/>
    <property type="match status" value="1"/>
</dbReference>
<dbReference type="GO" id="GO:0005509">
    <property type="term" value="F:calcium ion binding"/>
    <property type="evidence" value="ECO:0007669"/>
    <property type="project" value="InterPro"/>
</dbReference>
<sequence>MPLAQTRLETLQICKLLQCVREEERIQIEKLTLNGVPHLINYNEPTTGETALSTAAAANNDSMIEYLIELGAYPDVKDFEGRTAAMRAAELGNIQCVEVLAKAECNMELTDNHGKGVLFYCISPTTRHEKCMQIVIEHGADVNNTSNDTCPVFLAACEIASQAESSCLKLLEKGADPNSKTEKTNRTALMAACASGSVKVVRAILEGGGDIDVVMLKSKVHAAHEAAQGGYLEVLMVLAAFGANFDQYDEKGNTPIHYAARNGHAMCCKYLSQRGCNPKPKNDEGLQAKAVSKENGHKEATKECKKAEKSFGKGGKNNDPWALKLYDFCCVKEEQFRDMFTKYDADEKGTVSREDFLEVLQNMSVPMPEEAEMKTLLISHDNKNKDGVIDYNEFLLGKKYVNKQYLRSAFEPKSKKKKKGGKGKKGKTKIPLPICTQMDGPRASDGGPPPDYIPRHDHYTDLGRFNRDEPPEHPLQDDSGWYLHHPERTYTRLNDAAKHNDLDSMTGVFEKNKALVDTKDKFYKTPLMIACLHGNLQVTKFLVENGANLQSEDNFRWTPLHFACHSGMYDVIEYLVDKGANIDAVTMNGATPFMRAIESSRPEIVQYLLEKGVKVQTETRKGHTPMDLAAAWADARVFEIVKTKWDSLPPPPDKKDQKKGGAKKGGGAKRPGSSSPAKALANAAPDSPDLDLPGHHRKGSILRAASALAGGIEEVEDITFTPIKRWTDQLTTEQLIHKRVEQRDRFGWEVDFEDFQMPLLRNVYARVAVFGGVDAD</sequence>
<dbReference type="Gene3D" id="1.25.40.20">
    <property type="entry name" value="Ankyrin repeat-containing domain"/>
    <property type="match status" value="2"/>
</dbReference>
<feature type="region of interest" description="Disordered" evidence="2">
    <location>
        <begin position="411"/>
        <end position="448"/>
    </location>
</feature>
<dbReference type="EMBL" id="JAODUO010001457">
    <property type="protein sequence ID" value="KAK2163505.1"/>
    <property type="molecule type" value="Genomic_DNA"/>
</dbReference>
<gene>
    <name evidence="4" type="ORF">NP493_1458g00059</name>
</gene>
<dbReference type="PROSITE" id="PS50297">
    <property type="entry name" value="ANK_REP_REGION"/>
    <property type="match status" value="6"/>
</dbReference>
<accession>A0AAD9K364</accession>
<evidence type="ECO:0000259" key="3">
    <source>
        <dbReference type="PROSITE" id="PS50222"/>
    </source>
</evidence>
<dbReference type="InterPro" id="IPR052801">
    <property type="entry name" value="Ankyrin-EF-hand"/>
</dbReference>
<feature type="repeat" description="ANK" evidence="1">
    <location>
        <begin position="555"/>
        <end position="587"/>
    </location>
</feature>
<proteinExistence type="predicted"/>
<dbReference type="Pfam" id="PF13499">
    <property type="entry name" value="EF-hand_7"/>
    <property type="match status" value="1"/>
</dbReference>
<evidence type="ECO:0000313" key="5">
    <source>
        <dbReference type="Proteomes" id="UP001209878"/>
    </source>
</evidence>
<evidence type="ECO:0000313" key="4">
    <source>
        <dbReference type="EMBL" id="KAK2163505.1"/>
    </source>
</evidence>
<dbReference type="Pfam" id="PF12796">
    <property type="entry name" value="Ank_2"/>
    <property type="match status" value="3"/>
</dbReference>
<feature type="repeat" description="ANK" evidence="1">
    <location>
        <begin position="251"/>
        <end position="283"/>
    </location>
</feature>
<dbReference type="PRINTS" id="PR01415">
    <property type="entry name" value="ANKYRIN"/>
</dbReference>
<dbReference type="Proteomes" id="UP001209878">
    <property type="component" value="Unassembled WGS sequence"/>
</dbReference>
<feature type="compositionally biased region" description="Basic and acidic residues" evidence="2">
    <location>
        <begin position="290"/>
        <end position="311"/>
    </location>
</feature>
<dbReference type="SMART" id="SM00248">
    <property type="entry name" value="ANK"/>
    <property type="match status" value="10"/>
</dbReference>
<name>A0AAD9K364_RIDPI</name>
<feature type="region of interest" description="Disordered" evidence="2">
    <location>
        <begin position="644"/>
        <end position="696"/>
    </location>
</feature>
<feature type="region of interest" description="Disordered" evidence="2">
    <location>
        <begin position="290"/>
        <end position="312"/>
    </location>
</feature>
<organism evidence="4 5">
    <name type="scientific">Ridgeia piscesae</name>
    <name type="common">Tubeworm</name>
    <dbReference type="NCBI Taxonomy" id="27915"/>
    <lineage>
        <taxon>Eukaryota</taxon>
        <taxon>Metazoa</taxon>
        <taxon>Spiralia</taxon>
        <taxon>Lophotrochozoa</taxon>
        <taxon>Annelida</taxon>
        <taxon>Polychaeta</taxon>
        <taxon>Sedentaria</taxon>
        <taxon>Canalipalpata</taxon>
        <taxon>Sabellida</taxon>
        <taxon>Siboglinidae</taxon>
        <taxon>Ridgeia</taxon>
    </lineage>
</organism>
<feature type="repeat" description="ANK" evidence="1">
    <location>
        <begin position="588"/>
        <end position="620"/>
    </location>
</feature>
<dbReference type="CDD" id="cd00051">
    <property type="entry name" value="EFh"/>
    <property type="match status" value="1"/>
</dbReference>
<keyword evidence="1" id="KW-0040">ANK repeat</keyword>
<dbReference type="Pfam" id="PF13606">
    <property type="entry name" value="Ank_3"/>
    <property type="match status" value="1"/>
</dbReference>
<dbReference type="PROSITE" id="PS50088">
    <property type="entry name" value="ANK_REPEAT"/>
    <property type="match status" value="6"/>
</dbReference>
<dbReference type="AlphaFoldDB" id="A0AAD9K364"/>
<dbReference type="SUPFAM" id="SSF48403">
    <property type="entry name" value="Ankyrin repeat"/>
    <property type="match status" value="2"/>
</dbReference>
<dbReference type="PANTHER" id="PTHR24127">
    <property type="entry name" value="ANKYRIN REPEAT AND EF-HAND DOMAIN-CONTAINING PROTEIN 1"/>
    <property type="match status" value="1"/>
</dbReference>
<protein>
    <recommendedName>
        <fullName evidence="3">EF-hand domain-containing protein</fullName>
    </recommendedName>
</protein>
<dbReference type="InterPro" id="IPR002048">
    <property type="entry name" value="EF_hand_dom"/>
</dbReference>
<dbReference type="InterPro" id="IPR036770">
    <property type="entry name" value="Ankyrin_rpt-contain_sf"/>
</dbReference>
<dbReference type="InterPro" id="IPR002110">
    <property type="entry name" value="Ankyrin_rpt"/>
</dbReference>
<dbReference type="InterPro" id="IPR011992">
    <property type="entry name" value="EF-hand-dom_pair"/>
</dbReference>
<feature type="repeat" description="ANK" evidence="1">
    <location>
        <begin position="522"/>
        <end position="554"/>
    </location>
</feature>
<dbReference type="PROSITE" id="PS50222">
    <property type="entry name" value="EF_HAND_2"/>
    <property type="match status" value="1"/>
</dbReference>
<feature type="domain" description="EF-hand" evidence="3">
    <location>
        <begin position="331"/>
        <end position="366"/>
    </location>
</feature>
<evidence type="ECO:0000256" key="2">
    <source>
        <dbReference type="SAM" id="MobiDB-lite"/>
    </source>
</evidence>
<dbReference type="SMART" id="SM00054">
    <property type="entry name" value="EFh"/>
    <property type="match status" value="1"/>
</dbReference>
<dbReference type="Gene3D" id="1.10.238.10">
    <property type="entry name" value="EF-hand"/>
    <property type="match status" value="1"/>
</dbReference>
<feature type="repeat" description="ANK" evidence="1">
    <location>
        <begin position="47"/>
        <end position="79"/>
    </location>
</feature>
<comment type="caution">
    <text evidence="4">The sequence shown here is derived from an EMBL/GenBank/DDBJ whole genome shotgun (WGS) entry which is preliminary data.</text>
</comment>
<reference evidence="4" key="1">
    <citation type="journal article" date="2023" name="Mol. Biol. Evol.">
        <title>Third-Generation Sequencing Reveals the Adaptive Role of the Epigenome in Three Deep-Sea Polychaetes.</title>
        <authorList>
            <person name="Perez M."/>
            <person name="Aroh O."/>
            <person name="Sun Y."/>
            <person name="Lan Y."/>
            <person name="Juniper S.K."/>
            <person name="Young C.R."/>
            <person name="Angers B."/>
            <person name="Qian P.Y."/>
        </authorList>
    </citation>
    <scope>NUCLEOTIDE SEQUENCE</scope>
    <source>
        <strain evidence="4">R07B-5</strain>
    </source>
</reference>
<feature type="compositionally biased region" description="Basic residues" evidence="2">
    <location>
        <begin position="414"/>
        <end position="428"/>
    </location>
</feature>
<dbReference type="SUPFAM" id="SSF47473">
    <property type="entry name" value="EF-hand"/>
    <property type="match status" value="1"/>
</dbReference>